<organism evidence="1 2">
    <name type="scientific">Macleaya cordata</name>
    <name type="common">Five-seeded plume-poppy</name>
    <name type="synonym">Bocconia cordata</name>
    <dbReference type="NCBI Taxonomy" id="56857"/>
    <lineage>
        <taxon>Eukaryota</taxon>
        <taxon>Viridiplantae</taxon>
        <taxon>Streptophyta</taxon>
        <taxon>Embryophyta</taxon>
        <taxon>Tracheophyta</taxon>
        <taxon>Spermatophyta</taxon>
        <taxon>Magnoliopsida</taxon>
        <taxon>Ranunculales</taxon>
        <taxon>Papaveraceae</taxon>
        <taxon>Papaveroideae</taxon>
        <taxon>Macleaya</taxon>
    </lineage>
</organism>
<dbReference type="AlphaFoldDB" id="A0A200Q7H3"/>
<dbReference type="EMBL" id="MVGT01002801">
    <property type="protein sequence ID" value="OVA06429.1"/>
    <property type="molecule type" value="Genomic_DNA"/>
</dbReference>
<reference evidence="1 2" key="1">
    <citation type="journal article" date="2017" name="Mol. Plant">
        <title>The Genome of Medicinal Plant Macleaya cordata Provides New Insights into Benzylisoquinoline Alkaloids Metabolism.</title>
        <authorList>
            <person name="Liu X."/>
            <person name="Liu Y."/>
            <person name="Huang P."/>
            <person name="Ma Y."/>
            <person name="Qing Z."/>
            <person name="Tang Q."/>
            <person name="Cao H."/>
            <person name="Cheng P."/>
            <person name="Zheng Y."/>
            <person name="Yuan Z."/>
            <person name="Zhou Y."/>
            <person name="Liu J."/>
            <person name="Tang Z."/>
            <person name="Zhuo Y."/>
            <person name="Zhang Y."/>
            <person name="Yu L."/>
            <person name="Huang J."/>
            <person name="Yang P."/>
            <person name="Peng Q."/>
            <person name="Zhang J."/>
            <person name="Jiang W."/>
            <person name="Zhang Z."/>
            <person name="Lin K."/>
            <person name="Ro D.K."/>
            <person name="Chen X."/>
            <person name="Xiong X."/>
            <person name="Shang Y."/>
            <person name="Huang S."/>
            <person name="Zeng J."/>
        </authorList>
    </citation>
    <scope>NUCLEOTIDE SEQUENCE [LARGE SCALE GENOMIC DNA]</scope>
    <source>
        <strain evidence="2">cv. BLH2017</strain>
        <tissue evidence="1">Root</tissue>
    </source>
</reference>
<dbReference type="InParanoid" id="A0A200Q7H3"/>
<dbReference type="PANTHER" id="PTHR31050">
    <property type="entry name" value="OS08G0413200 PROTEIN"/>
    <property type="match status" value="1"/>
</dbReference>
<protein>
    <submittedName>
        <fullName evidence="1">Uncharacterized protein</fullName>
    </submittedName>
</protein>
<name>A0A200Q7H3_MACCD</name>
<evidence type="ECO:0000313" key="2">
    <source>
        <dbReference type="Proteomes" id="UP000195402"/>
    </source>
</evidence>
<comment type="caution">
    <text evidence="1">The sequence shown here is derived from an EMBL/GenBank/DDBJ whole genome shotgun (WGS) entry which is preliminary data.</text>
</comment>
<dbReference type="PANTHER" id="PTHR31050:SF4">
    <property type="entry name" value="DUF1262 FAMILY PROTEIN (DUF1262)"/>
    <property type="match status" value="1"/>
</dbReference>
<dbReference type="Proteomes" id="UP000195402">
    <property type="component" value="Unassembled WGS sequence"/>
</dbReference>
<evidence type="ECO:0000313" key="1">
    <source>
        <dbReference type="EMBL" id="OVA06429.1"/>
    </source>
</evidence>
<gene>
    <name evidence="1" type="ORF">BVC80_479g2</name>
</gene>
<dbReference type="OrthoDB" id="647907at2759"/>
<dbReference type="STRING" id="56857.A0A200Q7H3"/>
<keyword evidence="2" id="KW-1185">Reference proteome</keyword>
<sequence length="103" mass="11721">MNACCFCNIINDVKPRVFDHRDIYQQVEIFKGNGGFAAKSVAPDGFPPYFLRRKGWKIYTPGSYHCQLGEALGLDVSLRKRLLPELNLPKSSKFSTAVVVRKW</sequence>
<accession>A0A200Q7H3</accession>
<dbReference type="OMA" id="ACCFCNI"/>
<proteinExistence type="predicted"/>